<dbReference type="AlphaFoldDB" id="A0A9W6B3D4"/>
<protein>
    <submittedName>
        <fullName evidence="3">Histidine kinase</fullName>
    </submittedName>
</protein>
<evidence type="ECO:0000313" key="3">
    <source>
        <dbReference type="EMBL" id="GLB51686.1"/>
    </source>
</evidence>
<dbReference type="Pfam" id="PF13239">
    <property type="entry name" value="2TM"/>
    <property type="match status" value="1"/>
</dbReference>
<evidence type="ECO:0000259" key="2">
    <source>
        <dbReference type="Pfam" id="PF13239"/>
    </source>
</evidence>
<keyword evidence="1" id="KW-1133">Transmembrane helix</keyword>
<dbReference type="GO" id="GO:0016301">
    <property type="term" value="F:kinase activity"/>
    <property type="evidence" value="ECO:0007669"/>
    <property type="project" value="UniProtKB-KW"/>
</dbReference>
<proteinExistence type="predicted"/>
<evidence type="ECO:0000256" key="1">
    <source>
        <dbReference type="SAM" id="Phobius"/>
    </source>
</evidence>
<evidence type="ECO:0000313" key="4">
    <source>
        <dbReference type="Proteomes" id="UP001143545"/>
    </source>
</evidence>
<keyword evidence="1" id="KW-0812">Transmembrane</keyword>
<gene>
    <name evidence="3" type="ORF">NBRC110019_07250</name>
</gene>
<dbReference type="RefSeq" id="WP_281752481.1">
    <property type="nucleotide sequence ID" value="NZ_BRVP01000004.1"/>
</dbReference>
<feature type="transmembrane region" description="Helical" evidence="1">
    <location>
        <begin position="68"/>
        <end position="89"/>
    </location>
</feature>
<keyword evidence="3" id="KW-0418">Kinase</keyword>
<feature type="transmembrane region" description="Helical" evidence="1">
    <location>
        <begin position="31"/>
        <end position="56"/>
    </location>
</feature>
<keyword evidence="1" id="KW-0472">Membrane</keyword>
<sequence length="111" mass="13015">MRERDMNKLGKYSEDEAYVRAKIRVKKMKGFYAHLASYIMVNLFLIGLIVFSGGGVESLTRFGTWSTAFFWGIGVAFHAFGVFGKDVMFNKDWENRKMKEFLDKENKQNWH</sequence>
<reference evidence="3" key="1">
    <citation type="submission" date="2022-07" db="EMBL/GenBank/DDBJ databases">
        <title>Taxonomy of Novel Oxalotrophic and Methylotrophic Bacteria.</title>
        <authorList>
            <person name="Sahin N."/>
            <person name="Tani A."/>
        </authorList>
    </citation>
    <scope>NUCLEOTIDE SEQUENCE</scope>
    <source>
        <strain evidence="3">AM327</strain>
    </source>
</reference>
<comment type="caution">
    <text evidence="3">The sequence shown here is derived from an EMBL/GenBank/DDBJ whole genome shotgun (WGS) entry which is preliminary data.</text>
</comment>
<keyword evidence="4" id="KW-1185">Reference proteome</keyword>
<feature type="domain" description="2TM" evidence="2">
    <location>
        <begin position="20"/>
        <end position="102"/>
    </location>
</feature>
<accession>A0A9W6B3D4</accession>
<dbReference type="EMBL" id="BRVP01000004">
    <property type="protein sequence ID" value="GLB51686.1"/>
    <property type="molecule type" value="Genomic_DNA"/>
</dbReference>
<dbReference type="InterPro" id="IPR025698">
    <property type="entry name" value="2TM_dom"/>
</dbReference>
<organism evidence="3 4">
    <name type="scientific">Neptunitalea chrysea</name>
    <dbReference type="NCBI Taxonomy" id="1647581"/>
    <lineage>
        <taxon>Bacteria</taxon>
        <taxon>Pseudomonadati</taxon>
        <taxon>Bacteroidota</taxon>
        <taxon>Flavobacteriia</taxon>
        <taxon>Flavobacteriales</taxon>
        <taxon>Flavobacteriaceae</taxon>
        <taxon>Neptunitalea</taxon>
    </lineage>
</organism>
<dbReference type="Proteomes" id="UP001143545">
    <property type="component" value="Unassembled WGS sequence"/>
</dbReference>
<name>A0A9W6B3D4_9FLAO</name>
<keyword evidence="3" id="KW-0808">Transferase</keyword>